<dbReference type="InterPro" id="IPR001851">
    <property type="entry name" value="ABC_transp_permease"/>
</dbReference>
<dbReference type="RefSeq" id="WP_063233381.1">
    <property type="nucleotide sequence ID" value="NZ_BCVO01000009.1"/>
</dbReference>
<evidence type="ECO:0000256" key="4">
    <source>
        <dbReference type="ARBA" id="ARBA00022519"/>
    </source>
</evidence>
<proteinExistence type="predicted"/>
<dbReference type="PANTHER" id="PTHR32196">
    <property type="entry name" value="ABC TRANSPORTER PERMEASE PROTEIN YPHD-RELATED-RELATED"/>
    <property type="match status" value="1"/>
</dbReference>
<dbReference type="Proteomes" id="UP000214618">
    <property type="component" value="Chromosome"/>
</dbReference>
<evidence type="ECO:0000256" key="2">
    <source>
        <dbReference type="ARBA" id="ARBA00022448"/>
    </source>
</evidence>
<reference evidence="9 10" key="1">
    <citation type="submission" date="2016-10" db="EMBL/GenBank/DDBJ databases">
        <title>The whole genome sequencing and assembly of Bacillus simplex DSM 1321 strain.</title>
        <authorList>
            <person name="Park M.-K."/>
            <person name="Lee Y.-J."/>
            <person name="Yi H."/>
            <person name="Bahn Y.-S."/>
            <person name="Kim J.F."/>
            <person name="Lee D.-W."/>
        </authorList>
    </citation>
    <scope>NUCLEOTIDE SEQUENCE [LARGE SCALE GENOMIC DNA]</scope>
    <source>
        <strain evidence="9 10">DSM 1321</strain>
    </source>
</reference>
<keyword evidence="2" id="KW-0813">Transport</keyword>
<evidence type="ECO:0000313" key="9">
    <source>
        <dbReference type="EMBL" id="ASS92796.1"/>
    </source>
</evidence>
<keyword evidence="3" id="KW-1003">Cell membrane</keyword>
<keyword evidence="5 8" id="KW-0812">Transmembrane</keyword>
<feature type="transmembrane region" description="Helical" evidence="8">
    <location>
        <begin position="206"/>
        <end position="225"/>
    </location>
</feature>
<dbReference type="EMBL" id="CP017704">
    <property type="protein sequence ID" value="ASS92796.1"/>
    <property type="molecule type" value="Genomic_DNA"/>
</dbReference>
<evidence type="ECO:0000256" key="7">
    <source>
        <dbReference type="ARBA" id="ARBA00023136"/>
    </source>
</evidence>
<keyword evidence="6 8" id="KW-1133">Transmembrane helix</keyword>
<feature type="transmembrane region" description="Helical" evidence="8">
    <location>
        <begin position="262"/>
        <end position="282"/>
    </location>
</feature>
<evidence type="ECO:0000256" key="3">
    <source>
        <dbReference type="ARBA" id="ARBA00022475"/>
    </source>
</evidence>
<feature type="transmembrane region" description="Helical" evidence="8">
    <location>
        <begin position="154"/>
        <end position="177"/>
    </location>
</feature>
<evidence type="ECO:0008006" key="11">
    <source>
        <dbReference type="Google" id="ProtNLM"/>
    </source>
</evidence>
<keyword evidence="4" id="KW-0997">Cell inner membrane</keyword>
<dbReference type="PANTHER" id="PTHR32196:SF21">
    <property type="entry name" value="ABC TRANSPORTER PERMEASE PROTEIN YPHD-RELATED"/>
    <property type="match status" value="1"/>
</dbReference>
<evidence type="ECO:0000256" key="6">
    <source>
        <dbReference type="ARBA" id="ARBA00022989"/>
    </source>
</evidence>
<protein>
    <recommendedName>
        <fullName evidence="11">ABC transporter permease</fullName>
    </recommendedName>
</protein>
<evidence type="ECO:0000256" key="1">
    <source>
        <dbReference type="ARBA" id="ARBA00004651"/>
    </source>
</evidence>
<dbReference type="AlphaFoldDB" id="A0A223EC26"/>
<organism evidence="9 10">
    <name type="scientific">Peribacillus simplex NBRC 15720 = DSM 1321</name>
    <dbReference type="NCBI Taxonomy" id="1349754"/>
    <lineage>
        <taxon>Bacteria</taxon>
        <taxon>Bacillati</taxon>
        <taxon>Bacillota</taxon>
        <taxon>Bacilli</taxon>
        <taxon>Bacillales</taxon>
        <taxon>Bacillaceae</taxon>
        <taxon>Peribacillus</taxon>
    </lineage>
</organism>
<feature type="transmembrane region" description="Helical" evidence="8">
    <location>
        <begin position="39"/>
        <end position="58"/>
    </location>
</feature>
<keyword evidence="7 8" id="KW-0472">Membrane</keyword>
<gene>
    <name evidence="9" type="ORF">BS1321_01660</name>
</gene>
<dbReference type="CDD" id="cd06579">
    <property type="entry name" value="TM_PBP1_transp_AraH_like"/>
    <property type="match status" value="1"/>
</dbReference>
<dbReference type="GeneID" id="56471430"/>
<comment type="subcellular location">
    <subcellularLocation>
        <location evidence="1">Cell membrane</location>
        <topology evidence="1">Multi-pass membrane protein</topology>
    </subcellularLocation>
</comment>
<evidence type="ECO:0000313" key="10">
    <source>
        <dbReference type="Proteomes" id="UP000214618"/>
    </source>
</evidence>
<feature type="transmembrane region" description="Helical" evidence="8">
    <location>
        <begin position="12"/>
        <end position="33"/>
    </location>
</feature>
<evidence type="ECO:0000256" key="8">
    <source>
        <dbReference type="SAM" id="Phobius"/>
    </source>
</evidence>
<name>A0A223EC26_9BACI</name>
<dbReference type="Pfam" id="PF02653">
    <property type="entry name" value="BPD_transp_2"/>
    <property type="match status" value="1"/>
</dbReference>
<dbReference type="GO" id="GO:0022857">
    <property type="term" value="F:transmembrane transporter activity"/>
    <property type="evidence" value="ECO:0007669"/>
    <property type="project" value="InterPro"/>
</dbReference>
<sequence length="324" mass="34063">MKRLSISKENTLGVITAGLFVLMSFSIPGFFSSNNLTNMMFQLPEFGLIALAMMVVIVTGGIDLSITYTAALSGVTIALMASSGYPMLAAILIGVLVGLSCGLINGVLISKIGVSPILVTLGTMVLFEGVILSITKGNSISGFSEGYSLIGNGYYMGIVPLSIIIFVLFAILTAILLSKTKWGRSVYMVGSNPIATLFSGVNNSTVLMRVYLYAALLATIASIIMTSRYNTAKVDLGSSYLLQSVAAAVLGGTEIQGGYGKVIGTVYAVIIFQMLSSGLNLMGVPRSIVTVMMGVILITVLVINFVKTKLDEKSQKNLPSNSVA</sequence>
<dbReference type="GO" id="GO:0005886">
    <property type="term" value="C:plasma membrane"/>
    <property type="evidence" value="ECO:0007669"/>
    <property type="project" value="UniProtKB-SubCell"/>
</dbReference>
<dbReference type="OrthoDB" id="9815820at2"/>
<evidence type="ECO:0000256" key="5">
    <source>
        <dbReference type="ARBA" id="ARBA00022692"/>
    </source>
</evidence>
<feature type="transmembrane region" description="Helical" evidence="8">
    <location>
        <begin position="116"/>
        <end position="134"/>
    </location>
</feature>
<accession>A0A223EC26</accession>
<feature type="transmembrane region" description="Helical" evidence="8">
    <location>
        <begin position="288"/>
        <end position="306"/>
    </location>
</feature>